<gene>
    <name evidence="2" type="ORF">SVUK_LOCUS14573</name>
    <name evidence="3" type="ORF">SVUK_LOCUS20857</name>
</gene>
<feature type="compositionally biased region" description="Basic and acidic residues" evidence="1">
    <location>
        <begin position="12"/>
        <end position="24"/>
    </location>
</feature>
<reference evidence="3 4" key="1">
    <citation type="submission" date="2018-11" db="EMBL/GenBank/DDBJ databases">
        <authorList>
            <consortium name="Pathogen Informatics"/>
        </authorList>
    </citation>
    <scope>NUCLEOTIDE SEQUENCE [LARGE SCALE GENOMIC DNA]</scope>
</reference>
<feature type="region of interest" description="Disordered" evidence="1">
    <location>
        <begin position="1"/>
        <end position="24"/>
    </location>
</feature>
<dbReference type="EMBL" id="UYYB01105607">
    <property type="protein sequence ID" value="VDM79575.1"/>
    <property type="molecule type" value="Genomic_DNA"/>
</dbReference>
<name>A0A3P7K0U8_STRVU</name>
<sequence>MQEEMLAQEPTRPLERVHAPKPGIRQEHVRERFIEKEQPPPEKQVTKEFLPLLLYT</sequence>
<evidence type="ECO:0000313" key="2">
    <source>
        <dbReference type="EMBL" id="VDM79575.1"/>
    </source>
</evidence>
<evidence type="ECO:0000256" key="1">
    <source>
        <dbReference type="SAM" id="MobiDB-lite"/>
    </source>
</evidence>
<dbReference type="Proteomes" id="UP000270094">
    <property type="component" value="Unassembled WGS sequence"/>
</dbReference>
<proteinExistence type="predicted"/>
<dbReference type="AlphaFoldDB" id="A0A3P7K0U8"/>
<accession>A0A3P7K0U8</accession>
<keyword evidence="4" id="KW-1185">Reference proteome</keyword>
<dbReference type="OrthoDB" id="5877774at2759"/>
<evidence type="ECO:0000313" key="4">
    <source>
        <dbReference type="Proteomes" id="UP000270094"/>
    </source>
</evidence>
<organism evidence="3 4">
    <name type="scientific">Strongylus vulgaris</name>
    <name type="common">Blood worm</name>
    <dbReference type="NCBI Taxonomy" id="40348"/>
    <lineage>
        <taxon>Eukaryota</taxon>
        <taxon>Metazoa</taxon>
        <taxon>Ecdysozoa</taxon>
        <taxon>Nematoda</taxon>
        <taxon>Chromadorea</taxon>
        <taxon>Rhabditida</taxon>
        <taxon>Rhabditina</taxon>
        <taxon>Rhabditomorpha</taxon>
        <taxon>Strongyloidea</taxon>
        <taxon>Strongylidae</taxon>
        <taxon>Strongylus</taxon>
    </lineage>
</organism>
<evidence type="ECO:0000313" key="3">
    <source>
        <dbReference type="EMBL" id="VDM85859.1"/>
    </source>
</evidence>
<dbReference type="EMBL" id="UYYB01146284">
    <property type="protein sequence ID" value="VDM85859.1"/>
    <property type="molecule type" value="Genomic_DNA"/>
</dbReference>
<protein>
    <submittedName>
        <fullName evidence="3">Uncharacterized protein</fullName>
    </submittedName>
</protein>